<accession>A0AB33TXD2</accession>
<reference evidence="1 2" key="1">
    <citation type="submission" date="2016-02" db="EMBL/GenBank/DDBJ databases">
        <authorList>
            <consortium name="Pathogen Informatics"/>
        </authorList>
    </citation>
    <scope>NUCLEOTIDE SEQUENCE [LARGE SCALE GENOMIC DNA]</scope>
    <source>
        <strain evidence="1 2">2842STDY5881269</strain>
    </source>
</reference>
<name>A0AB33TXD2_NEIME</name>
<organism evidence="1 2">
    <name type="scientific">Neisseria meningitidis</name>
    <dbReference type="NCBI Taxonomy" id="487"/>
    <lineage>
        <taxon>Bacteria</taxon>
        <taxon>Pseudomonadati</taxon>
        <taxon>Pseudomonadota</taxon>
        <taxon>Betaproteobacteria</taxon>
        <taxon>Neisseriales</taxon>
        <taxon>Neisseriaceae</taxon>
        <taxon>Neisseria</taxon>
    </lineage>
</organism>
<gene>
    <name evidence="1" type="ORF">ERS514591_01683</name>
</gene>
<evidence type="ECO:0000313" key="2">
    <source>
        <dbReference type="Proteomes" id="UP000072443"/>
    </source>
</evidence>
<dbReference type="EMBL" id="FEVP01000024">
    <property type="protein sequence ID" value="CWQ00106.1"/>
    <property type="molecule type" value="Genomic_DNA"/>
</dbReference>
<proteinExistence type="predicted"/>
<protein>
    <submittedName>
        <fullName evidence="1">Uncharacterized protein</fullName>
    </submittedName>
</protein>
<dbReference type="RefSeq" id="WP_061693469.1">
    <property type="nucleotide sequence ID" value="NZ_FERR01000003.1"/>
</dbReference>
<dbReference type="Proteomes" id="UP000072443">
    <property type="component" value="Unassembled WGS sequence"/>
</dbReference>
<dbReference type="AlphaFoldDB" id="A0AB33TXD2"/>
<sequence length="60" mass="6948">MKTLTPQKERLTSPETYLAEMSKDKTRRNIESVRFIPPKIGGEGFGSFQIRYKIPVAFEE</sequence>
<evidence type="ECO:0000313" key="1">
    <source>
        <dbReference type="EMBL" id="CWQ00106.1"/>
    </source>
</evidence>
<comment type="caution">
    <text evidence="1">The sequence shown here is derived from an EMBL/GenBank/DDBJ whole genome shotgun (WGS) entry which is preliminary data.</text>
</comment>